<dbReference type="Pfam" id="PF03807">
    <property type="entry name" value="F420_oxidored"/>
    <property type="match status" value="1"/>
</dbReference>
<organism evidence="3">
    <name type="scientific">freshwater metagenome</name>
    <dbReference type="NCBI Taxonomy" id="449393"/>
    <lineage>
        <taxon>unclassified sequences</taxon>
        <taxon>metagenomes</taxon>
        <taxon>ecological metagenomes</taxon>
    </lineage>
</organism>
<dbReference type="PANTHER" id="PTHR14239:SF10">
    <property type="entry name" value="REDUCTASE"/>
    <property type="match status" value="1"/>
</dbReference>
<keyword evidence="1" id="KW-0560">Oxidoreductase</keyword>
<feature type="domain" description="Pyrroline-5-carboxylate reductase catalytic N-terminal" evidence="2">
    <location>
        <begin position="10"/>
        <end position="99"/>
    </location>
</feature>
<dbReference type="GO" id="GO:0016491">
    <property type="term" value="F:oxidoreductase activity"/>
    <property type="evidence" value="ECO:0007669"/>
    <property type="project" value="UniProtKB-KW"/>
</dbReference>
<dbReference type="AlphaFoldDB" id="A0A6J7LN14"/>
<accession>A0A6J7LN14</accession>
<dbReference type="PANTHER" id="PTHR14239">
    <property type="entry name" value="DUDULIN-RELATED"/>
    <property type="match status" value="1"/>
</dbReference>
<name>A0A6J7LN14_9ZZZZ</name>
<dbReference type="InterPro" id="IPR028939">
    <property type="entry name" value="P5C_Rdtase_cat_N"/>
</dbReference>
<evidence type="ECO:0000313" key="3">
    <source>
        <dbReference type="EMBL" id="CAB4968672.1"/>
    </source>
</evidence>
<reference evidence="3" key="1">
    <citation type="submission" date="2020-05" db="EMBL/GenBank/DDBJ databases">
        <authorList>
            <person name="Chiriac C."/>
            <person name="Salcher M."/>
            <person name="Ghai R."/>
            <person name="Kavagutti S V."/>
        </authorList>
    </citation>
    <scope>NUCLEOTIDE SEQUENCE</scope>
</reference>
<dbReference type="InterPro" id="IPR051267">
    <property type="entry name" value="STEAP_metalloreductase"/>
</dbReference>
<dbReference type="Gene3D" id="3.40.50.720">
    <property type="entry name" value="NAD(P)-binding Rossmann-like Domain"/>
    <property type="match status" value="1"/>
</dbReference>
<dbReference type="InterPro" id="IPR036291">
    <property type="entry name" value="NAD(P)-bd_dom_sf"/>
</dbReference>
<evidence type="ECO:0000256" key="1">
    <source>
        <dbReference type="ARBA" id="ARBA00023002"/>
    </source>
</evidence>
<sequence>MTNTANTATTITIIGTGKMATAIGTRAAKHGHTVEFVSRNTAKAQELADQIGNGATVGTFGARPLGDIVILALLYGNVVEVVERFGDALAGKILVDITHPFNADFSGIVTTVGNSASDQITAAAPEDAHVVKAFNSMFHNVIAEDRPVDVFFASDSAEAKEQIAAFLESLGMRGQDVGGLSMAHTLEWAGVLLMGLARNGAGFGIALGAA</sequence>
<protein>
    <submittedName>
        <fullName evidence="3">Unannotated protein</fullName>
    </submittedName>
</protein>
<dbReference type="SUPFAM" id="SSF51735">
    <property type="entry name" value="NAD(P)-binding Rossmann-fold domains"/>
    <property type="match status" value="1"/>
</dbReference>
<evidence type="ECO:0000259" key="2">
    <source>
        <dbReference type="Pfam" id="PF03807"/>
    </source>
</evidence>
<proteinExistence type="predicted"/>
<gene>
    <name evidence="3" type="ORF">UFOPK3772_03128</name>
</gene>
<dbReference type="EMBL" id="CAFBNE010000160">
    <property type="protein sequence ID" value="CAB4968672.1"/>
    <property type="molecule type" value="Genomic_DNA"/>
</dbReference>